<dbReference type="STRING" id="1107311.Q767_09755"/>
<feature type="domain" description="CHRD" evidence="1">
    <location>
        <begin position="20"/>
        <end position="138"/>
    </location>
</feature>
<reference evidence="3" key="1">
    <citation type="submission" date="2013-09" db="EMBL/GenBank/DDBJ databases">
        <authorList>
            <person name="Zeng Z."/>
            <person name="Chen C."/>
        </authorList>
    </citation>
    <scope>NUCLEOTIDE SEQUENCE [LARGE SCALE GENOMIC DNA]</scope>
    <source>
        <strain evidence="3">DK69</strain>
    </source>
</reference>
<sequence>MVSCSDDNDDYMAPTPTPSNTITFNATLNGASEVPPNTSAATGTAVLKFNNTTKIFTITVTHNVETPTNGHIHLGAPGVSGLPVFPFTSYTSPINYTSSALTAEQEADLKANLYYVNIHNDAPYEGGEIRGQLIKQTTVY</sequence>
<dbReference type="PROSITE" id="PS50933">
    <property type="entry name" value="CHRD"/>
    <property type="match status" value="1"/>
</dbReference>
<dbReference type="AlphaFoldDB" id="A0A0A2MTG3"/>
<keyword evidence="3" id="KW-1185">Reference proteome</keyword>
<reference evidence="2 3" key="2">
    <citation type="journal article" date="2015" name="Stand. Genomic Sci.">
        <title>High quality draft genomic sequence of Flavobacterium enshiense DK69(T) and comparison among Flavobacterium genomes.</title>
        <authorList>
            <person name="Zeng Z."/>
            <person name="Chen C."/>
            <person name="Du H."/>
            <person name="Wang G."/>
            <person name="Li M."/>
        </authorList>
    </citation>
    <scope>NUCLEOTIDE SEQUENCE [LARGE SCALE GENOMIC DNA]</scope>
    <source>
        <strain evidence="2 3">DK69</strain>
    </source>
</reference>
<dbReference type="EMBL" id="JRLZ01000008">
    <property type="protein sequence ID" value="KGO95952.1"/>
    <property type="molecule type" value="Genomic_DNA"/>
</dbReference>
<evidence type="ECO:0000259" key="1">
    <source>
        <dbReference type="PROSITE" id="PS50933"/>
    </source>
</evidence>
<proteinExistence type="predicted"/>
<organism evidence="2 3">
    <name type="scientific">Flavobacterium enshiense DK69</name>
    <dbReference type="NCBI Taxonomy" id="1107311"/>
    <lineage>
        <taxon>Bacteria</taxon>
        <taxon>Pseudomonadati</taxon>
        <taxon>Bacteroidota</taxon>
        <taxon>Flavobacteriia</taxon>
        <taxon>Flavobacteriales</taxon>
        <taxon>Flavobacteriaceae</taxon>
        <taxon>Flavobacterium</taxon>
    </lineage>
</organism>
<dbReference type="PATRIC" id="fig|1107311.5.peg.3175"/>
<comment type="caution">
    <text evidence="2">The sequence shown here is derived from an EMBL/GenBank/DDBJ whole genome shotgun (WGS) entry which is preliminary data.</text>
</comment>
<dbReference type="Proteomes" id="UP000030149">
    <property type="component" value="Unassembled WGS sequence"/>
</dbReference>
<accession>A0A0A2MTG3</accession>
<dbReference type="InterPro" id="IPR010895">
    <property type="entry name" value="CHRD"/>
</dbReference>
<dbReference type="Pfam" id="PF07452">
    <property type="entry name" value="CHRD"/>
    <property type="match status" value="1"/>
</dbReference>
<dbReference type="eggNOG" id="ENOG50332TF">
    <property type="taxonomic scope" value="Bacteria"/>
</dbReference>
<name>A0A0A2MTG3_9FLAO</name>
<evidence type="ECO:0000313" key="3">
    <source>
        <dbReference type="Proteomes" id="UP000030149"/>
    </source>
</evidence>
<gene>
    <name evidence="2" type="ORF">Q767_09755</name>
</gene>
<protein>
    <recommendedName>
        <fullName evidence="1">CHRD domain-containing protein</fullName>
    </recommendedName>
</protein>
<evidence type="ECO:0000313" key="2">
    <source>
        <dbReference type="EMBL" id="KGO95952.1"/>
    </source>
</evidence>
<dbReference type="SMART" id="SM00754">
    <property type="entry name" value="CHRD"/>
    <property type="match status" value="1"/>
</dbReference>